<evidence type="ECO:0000259" key="3">
    <source>
        <dbReference type="Pfam" id="PF23357"/>
    </source>
</evidence>
<dbReference type="RefSeq" id="WP_072851160.1">
    <property type="nucleotide sequence ID" value="NZ_FQVI01000008.1"/>
</dbReference>
<keyword evidence="5" id="KW-1185">Reference proteome</keyword>
<evidence type="ECO:0000313" key="4">
    <source>
        <dbReference type="EMBL" id="SHE89134.1"/>
    </source>
</evidence>
<dbReference type="OrthoDB" id="9766228at2"/>
<feature type="transmembrane region" description="Helical" evidence="1">
    <location>
        <begin position="23"/>
        <end position="44"/>
    </location>
</feature>
<dbReference type="Pfam" id="PF09822">
    <property type="entry name" value="ABC_transp_aux"/>
    <property type="match status" value="1"/>
</dbReference>
<dbReference type="Pfam" id="PF23357">
    <property type="entry name" value="DUF7088"/>
    <property type="match status" value="1"/>
</dbReference>
<dbReference type="EMBL" id="FQVI01000008">
    <property type="protein sequence ID" value="SHE89134.1"/>
    <property type="molecule type" value="Genomic_DNA"/>
</dbReference>
<name>A0A1M4X6J0_9CLOT</name>
<dbReference type="STRING" id="1122155.SAMN02745158_01854"/>
<sequence>MKKINCKEYFSNRKKNRKNIKNGSYSIGITAVIIAIIIVLNLVVQEIPVQYRELDLSEQKLYTIGDQTKKVLRELKEDVTLYYIVQDGRESSDIERLLERYQDESSHIKVEKKDPALSPNFTSQYSQEEVSDNSIIVVCGDRNKVVSYNTMYQSDIDYTTYSSQVTGFDGEGQITSAIDYVTSEDLPTMYVLQGHEEAAISTDLKDAIAKQNITIADLNLLTADAVPEDADAICILAPAKDISKEEADKIIGYLEGGGKALIVSSYSPEKMPNFASVLENYGVKTCEGIVLEGDQNHYISNNPTYILPNIESNEITSELSSGNNYILMPVAQGIQTLDHYRDSLKIENILTTSDDAYSKVNVESSTLEKEEGDISGPFTLGVSITESVGEGKETQIVYYSSESLFSDQTNQMVSGSNFQLITDSLGWMCEHTEGVSVPVKSMELSNLTISAADSSFWSIFCIGVLPVAVLLLGGGIWLKRRKQ</sequence>
<protein>
    <submittedName>
        <fullName evidence="4">ABC-type uncharacterized transport system involved in gliding motility, auxiliary component</fullName>
    </submittedName>
</protein>
<gene>
    <name evidence="4" type="ORF">SAMN02745158_01854</name>
</gene>
<dbReference type="InterPro" id="IPR055396">
    <property type="entry name" value="DUF7088"/>
</dbReference>
<evidence type="ECO:0000259" key="2">
    <source>
        <dbReference type="Pfam" id="PF09822"/>
    </source>
</evidence>
<dbReference type="AlphaFoldDB" id="A0A1M4X6J0"/>
<evidence type="ECO:0000256" key="1">
    <source>
        <dbReference type="SAM" id="Phobius"/>
    </source>
</evidence>
<organism evidence="4 5">
    <name type="scientific">Lactonifactor longoviformis DSM 17459</name>
    <dbReference type="NCBI Taxonomy" id="1122155"/>
    <lineage>
        <taxon>Bacteria</taxon>
        <taxon>Bacillati</taxon>
        <taxon>Bacillota</taxon>
        <taxon>Clostridia</taxon>
        <taxon>Eubacteriales</taxon>
        <taxon>Clostridiaceae</taxon>
        <taxon>Lactonifactor</taxon>
    </lineage>
</organism>
<feature type="domain" description="ABC-type uncharacterised transport system" evidence="2">
    <location>
        <begin position="188"/>
        <end position="415"/>
    </location>
</feature>
<evidence type="ECO:0000313" key="5">
    <source>
        <dbReference type="Proteomes" id="UP000184245"/>
    </source>
</evidence>
<reference evidence="4 5" key="1">
    <citation type="submission" date="2016-11" db="EMBL/GenBank/DDBJ databases">
        <authorList>
            <person name="Jaros S."/>
            <person name="Januszkiewicz K."/>
            <person name="Wedrychowicz H."/>
        </authorList>
    </citation>
    <scope>NUCLEOTIDE SEQUENCE [LARGE SCALE GENOMIC DNA]</scope>
    <source>
        <strain evidence="4 5">DSM 17459</strain>
    </source>
</reference>
<proteinExistence type="predicted"/>
<keyword evidence="1" id="KW-0812">Transmembrane</keyword>
<feature type="domain" description="DUF7088" evidence="3">
    <location>
        <begin position="58"/>
        <end position="141"/>
    </location>
</feature>
<feature type="transmembrane region" description="Helical" evidence="1">
    <location>
        <begin position="456"/>
        <end position="478"/>
    </location>
</feature>
<accession>A0A1M4X6J0</accession>
<dbReference type="Proteomes" id="UP000184245">
    <property type="component" value="Unassembled WGS sequence"/>
</dbReference>
<keyword evidence="1" id="KW-1133">Transmembrane helix</keyword>
<dbReference type="InterPro" id="IPR019196">
    <property type="entry name" value="ABC_transp_unknown"/>
</dbReference>
<keyword evidence="1" id="KW-0472">Membrane</keyword>